<evidence type="ECO:0000256" key="4">
    <source>
        <dbReference type="ARBA" id="ARBA00023125"/>
    </source>
</evidence>
<dbReference type="InterPro" id="IPR026521">
    <property type="entry name" value="THAP2"/>
</dbReference>
<dbReference type="SMART" id="SM00692">
    <property type="entry name" value="DM3"/>
    <property type="match status" value="1"/>
</dbReference>
<dbReference type="Proteomes" id="UP000735302">
    <property type="component" value="Unassembled WGS sequence"/>
</dbReference>
<keyword evidence="6" id="KW-0175">Coiled coil</keyword>
<reference evidence="9 10" key="1">
    <citation type="journal article" date="2021" name="Elife">
        <title>Chloroplast acquisition without the gene transfer in kleptoplastic sea slugs, Plakobranchus ocellatus.</title>
        <authorList>
            <person name="Maeda T."/>
            <person name="Takahashi S."/>
            <person name="Yoshida T."/>
            <person name="Shimamura S."/>
            <person name="Takaki Y."/>
            <person name="Nagai Y."/>
            <person name="Toyoda A."/>
            <person name="Suzuki Y."/>
            <person name="Arimoto A."/>
            <person name="Ishii H."/>
            <person name="Satoh N."/>
            <person name="Nishiyama T."/>
            <person name="Hasebe M."/>
            <person name="Maruyama T."/>
            <person name="Minagawa J."/>
            <person name="Obokata J."/>
            <person name="Shigenobu S."/>
        </authorList>
    </citation>
    <scope>NUCLEOTIDE SEQUENCE [LARGE SCALE GENOMIC DNA]</scope>
</reference>
<evidence type="ECO:0000256" key="5">
    <source>
        <dbReference type="PROSITE-ProRule" id="PRU00309"/>
    </source>
</evidence>
<dbReference type="EMBL" id="BLXT01002484">
    <property type="protein sequence ID" value="GFN95015.1"/>
    <property type="molecule type" value="Genomic_DNA"/>
</dbReference>
<evidence type="ECO:0000256" key="2">
    <source>
        <dbReference type="ARBA" id="ARBA00022771"/>
    </source>
</evidence>
<feature type="coiled-coil region" evidence="6">
    <location>
        <begin position="178"/>
        <end position="212"/>
    </location>
</feature>
<keyword evidence="3" id="KW-0862">Zinc</keyword>
<comment type="caution">
    <text evidence="9">The sequence shown here is derived from an EMBL/GenBank/DDBJ whole genome shotgun (WGS) entry which is preliminary data.</text>
</comment>
<dbReference type="GO" id="GO:0008270">
    <property type="term" value="F:zinc ion binding"/>
    <property type="evidence" value="ECO:0007669"/>
    <property type="project" value="UniProtKB-KW"/>
</dbReference>
<dbReference type="PANTHER" id="PTHR47696">
    <property type="entry name" value="THAP DOMAIN-CONTAINING PROTEIN 2"/>
    <property type="match status" value="1"/>
</dbReference>
<name>A0AAV3Z6S5_9GAST</name>
<keyword evidence="1" id="KW-0479">Metal-binding</keyword>
<evidence type="ECO:0000256" key="6">
    <source>
        <dbReference type="SAM" id="Coils"/>
    </source>
</evidence>
<protein>
    <submittedName>
        <fullName evidence="9">THAP domain protein</fullName>
    </submittedName>
</protein>
<organism evidence="9 10">
    <name type="scientific">Plakobranchus ocellatus</name>
    <dbReference type="NCBI Taxonomy" id="259542"/>
    <lineage>
        <taxon>Eukaryota</taxon>
        <taxon>Metazoa</taxon>
        <taxon>Spiralia</taxon>
        <taxon>Lophotrochozoa</taxon>
        <taxon>Mollusca</taxon>
        <taxon>Gastropoda</taxon>
        <taxon>Heterobranchia</taxon>
        <taxon>Euthyneura</taxon>
        <taxon>Panpulmonata</taxon>
        <taxon>Sacoglossa</taxon>
        <taxon>Placobranchoidea</taxon>
        <taxon>Plakobranchidae</taxon>
        <taxon>Plakobranchus</taxon>
    </lineage>
</organism>
<keyword evidence="10" id="KW-1185">Reference proteome</keyword>
<sequence>MPQCVGVNCTNASGETKGIPFHRFPKDKEMRARWVANLRRYAHVKKDKHGRMNKHKKFVAGDNTRLCGKHFEDDCYTVTGKRRRLKKDAVPTLFDFPSGLVKTIKTRKPPTDRSSLQIRDSVRQNQSTPGPETATSDTPAPCMSAQIPLMILAREHSYNISLSPRKLKRKLDETIEICENMKNRLKYVQKQNQKLRNKIKTLTDVVEKLKAQV</sequence>
<keyword evidence="2 5" id="KW-0863">Zinc-finger</keyword>
<dbReference type="InterPro" id="IPR006612">
    <property type="entry name" value="THAP_Znf"/>
</dbReference>
<keyword evidence="4 5" id="KW-0238">DNA-binding</keyword>
<evidence type="ECO:0000256" key="1">
    <source>
        <dbReference type="ARBA" id="ARBA00022723"/>
    </source>
</evidence>
<accession>A0AAV3Z6S5</accession>
<feature type="domain" description="THAP-type" evidence="8">
    <location>
        <begin position="1"/>
        <end position="94"/>
    </location>
</feature>
<evidence type="ECO:0000313" key="9">
    <source>
        <dbReference type="EMBL" id="GFN95015.1"/>
    </source>
</evidence>
<evidence type="ECO:0000259" key="8">
    <source>
        <dbReference type="PROSITE" id="PS50950"/>
    </source>
</evidence>
<proteinExistence type="predicted"/>
<dbReference type="Pfam" id="PF05485">
    <property type="entry name" value="THAP"/>
    <property type="match status" value="1"/>
</dbReference>
<feature type="compositionally biased region" description="Polar residues" evidence="7">
    <location>
        <begin position="112"/>
        <end position="138"/>
    </location>
</feature>
<dbReference type="GO" id="GO:0003677">
    <property type="term" value="F:DNA binding"/>
    <property type="evidence" value="ECO:0007669"/>
    <property type="project" value="UniProtKB-UniRule"/>
</dbReference>
<dbReference type="PANTHER" id="PTHR47696:SF2">
    <property type="entry name" value="PROVISIONAL ORTHOLOG OF THAP DOMAIN CONTAINING 1"/>
    <property type="match status" value="1"/>
</dbReference>
<dbReference type="AlphaFoldDB" id="A0AAV3Z6S5"/>
<dbReference type="SMART" id="SM00980">
    <property type="entry name" value="THAP"/>
    <property type="match status" value="1"/>
</dbReference>
<dbReference type="SUPFAM" id="SSF57716">
    <property type="entry name" value="Glucocorticoid receptor-like (DNA-binding domain)"/>
    <property type="match status" value="1"/>
</dbReference>
<evidence type="ECO:0000313" key="10">
    <source>
        <dbReference type="Proteomes" id="UP000735302"/>
    </source>
</evidence>
<evidence type="ECO:0000256" key="7">
    <source>
        <dbReference type="SAM" id="MobiDB-lite"/>
    </source>
</evidence>
<evidence type="ECO:0000256" key="3">
    <source>
        <dbReference type="ARBA" id="ARBA00022833"/>
    </source>
</evidence>
<feature type="region of interest" description="Disordered" evidence="7">
    <location>
        <begin position="104"/>
        <end position="141"/>
    </location>
</feature>
<gene>
    <name evidence="9" type="ORF">PoB_002152100</name>
</gene>
<dbReference type="PROSITE" id="PS50950">
    <property type="entry name" value="ZF_THAP"/>
    <property type="match status" value="1"/>
</dbReference>